<protein>
    <submittedName>
        <fullName evidence="1">Uncharacterized protein</fullName>
    </submittedName>
</protein>
<accession>A0ABC8RCP0</accession>
<evidence type="ECO:0000313" key="2">
    <source>
        <dbReference type="Proteomes" id="UP001642360"/>
    </source>
</evidence>
<dbReference type="Proteomes" id="UP001642360">
    <property type="component" value="Unassembled WGS sequence"/>
</dbReference>
<proteinExistence type="predicted"/>
<evidence type="ECO:0000313" key="1">
    <source>
        <dbReference type="EMBL" id="CAK9142730.1"/>
    </source>
</evidence>
<dbReference type="EMBL" id="CAUOFW020001247">
    <property type="protein sequence ID" value="CAK9142730.1"/>
    <property type="molecule type" value="Genomic_DNA"/>
</dbReference>
<name>A0ABC8RCP0_9AQUA</name>
<comment type="caution">
    <text evidence="1">The sequence shown here is derived from an EMBL/GenBank/DDBJ whole genome shotgun (WGS) entry which is preliminary data.</text>
</comment>
<keyword evidence="2" id="KW-1185">Reference proteome</keyword>
<reference evidence="1 2" key="1">
    <citation type="submission" date="2024-02" db="EMBL/GenBank/DDBJ databases">
        <authorList>
            <person name="Vignale AGUSTIN F."/>
            <person name="Sosa J E."/>
            <person name="Modenutti C."/>
        </authorList>
    </citation>
    <scope>NUCLEOTIDE SEQUENCE [LARGE SCALE GENOMIC DNA]</scope>
</reference>
<organism evidence="1 2">
    <name type="scientific">Ilex paraguariensis</name>
    <name type="common">yerba mate</name>
    <dbReference type="NCBI Taxonomy" id="185542"/>
    <lineage>
        <taxon>Eukaryota</taxon>
        <taxon>Viridiplantae</taxon>
        <taxon>Streptophyta</taxon>
        <taxon>Embryophyta</taxon>
        <taxon>Tracheophyta</taxon>
        <taxon>Spermatophyta</taxon>
        <taxon>Magnoliopsida</taxon>
        <taxon>eudicotyledons</taxon>
        <taxon>Gunneridae</taxon>
        <taxon>Pentapetalae</taxon>
        <taxon>asterids</taxon>
        <taxon>campanulids</taxon>
        <taxon>Aquifoliales</taxon>
        <taxon>Aquifoliaceae</taxon>
        <taxon>Ilex</taxon>
    </lineage>
</organism>
<gene>
    <name evidence="1" type="ORF">ILEXP_LOCUS10418</name>
</gene>
<sequence length="110" mass="11903">MTNGARSSLSLNRNSLHIFSKIASARGIASNMSPPTWLKFSVPWKLPTTCARSSTMHFKCGNASAMALATVPMPPPMSTREFNPSNTPFQSLTTTLVTNRASLDMASLKK</sequence>
<dbReference type="AlphaFoldDB" id="A0ABC8RCP0"/>